<protein>
    <submittedName>
        <fullName evidence="1">Uncharacterized protein</fullName>
    </submittedName>
</protein>
<accession>A0ABV2ZXS1</accession>
<keyword evidence="2" id="KW-1185">Reference proteome</keyword>
<dbReference type="Proteomes" id="UP001550739">
    <property type="component" value="Unassembled WGS sequence"/>
</dbReference>
<sequence length="168" mass="18680">MRWVDDFADDVLAARAERDAIDARPPADPDLPTAPAELLDAFRRRQRPLPAAPARLASARRGKPFPSTSYLARLLGCPVHRLDEARPRQMIAEAADDVGVDTDCPLAHAPQGQLEGRPWLERISYYDVARMERLLLVSCWIVIAYLSGMRDSENGAELHLMQHSAGSK</sequence>
<evidence type="ECO:0000313" key="2">
    <source>
        <dbReference type="Proteomes" id="UP001550739"/>
    </source>
</evidence>
<proteinExistence type="predicted"/>
<reference evidence="1 2" key="1">
    <citation type="submission" date="2024-06" db="EMBL/GenBank/DDBJ databases">
        <title>The Natural Products Discovery Center: Release of the First 8490 Sequenced Strains for Exploring Actinobacteria Biosynthetic Diversity.</title>
        <authorList>
            <person name="Kalkreuter E."/>
            <person name="Kautsar S.A."/>
            <person name="Yang D."/>
            <person name="Bader C.D."/>
            <person name="Teijaro C.N."/>
            <person name="Fluegel L."/>
            <person name="Davis C.M."/>
            <person name="Simpson J.R."/>
            <person name="Lauterbach L."/>
            <person name="Steele A.D."/>
            <person name="Gui C."/>
            <person name="Meng S."/>
            <person name="Li G."/>
            <person name="Viehrig K."/>
            <person name="Ye F."/>
            <person name="Su P."/>
            <person name="Kiefer A.F."/>
            <person name="Nichols A."/>
            <person name="Cepeda A.J."/>
            <person name="Yan W."/>
            <person name="Fan B."/>
            <person name="Jiang Y."/>
            <person name="Adhikari A."/>
            <person name="Zheng C.-J."/>
            <person name="Schuster L."/>
            <person name="Cowan T.M."/>
            <person name="Smanski M.J."/>
            <person name="Chevrette M.G."/>
            <person name="De Carvalho L.P.S."/>
            <person name="Shen B."/>
        </authorList>
    </citation>
    <scope>NUCLEOTIDE SEQUENCE [LARGE SCALE GENOMIC DNA]</scope>
    <source>
        <strain evidence="1 2">NPDC033843</strain>
    </source>
</reference>
<organism evidence="1 2">
    <name type="scientific">Streptomyces sp. 900129855</name>
    <dbReference type="NCBI Taxonomy" id="3155129"/>
    <lineage>
        <taxon>Bacteria</taxon>
        <taxon>Bacillati</taxon>
        <taxon>Actinomycetota</taxon>
        <taxon>Actinomycetes</taxon>
        <taxon>Kitasatosporales</taxon>
        <taxon>Streptomycetaceae</taxon>
        <taxon>Streptomyces</taxon>
    </lineage>
</organism>
<dbReference type="RefSeq" id="WP_334575069.1">
    <property type="nucleotide sequence ID" value="NZ_JBEZVE010000041.1"/>
</dbReference>
<name>A0ABV2ZXS1_9ACTN</name>
<comment type="caution">
    <text evidence="1">The sequence shown here is derived from an EMBL/GenBank/DDBJ whole genome shotgun (WGS) entry which is preliminary data.</text>
</comment>
<evidence type="ECO:0000313" key="1">
    <source>
        <dbReference type="EMBL" id="MEU3787387.1"/>
    </source>
</evidence>
<gene>
    <name evidence="1" type="ORF">AB0E89_43890</name>
</gene>
<dbReference type="EMBL" id="JBEZVE010000041">
    <property type="protein sequence ID" value="MEU3787387.1"/>
    <property type="molecule type" value="Genomic_DNA"/>
</dbReference>